<proteinExistence type="predicted"/>
<keyword evidence="2" id="KW-0472">Membrane</keyword>
<keyword evidence="4" id="KW-1185">Reference proteome</keyword>
<dbReference type="AlphaFoldDB" id="A0A9N9AK98"/>
<feature type="compositionally biased region" description="Low complexity" evidence="1">
    <location>
        <begin position="244"/>
        <end position="273"/>
    </location>
</feature>
<accession>A0A9N9AK98</accession>
<protein>
    <submittedName>
        <fullName evidence="3">2976_t:CDS:1</fullName>
    </submittedName>
</protein>
<comment type="caution">
    <text evidence="3">The sequence shown here is derived from an EMBL/GenBank/DDBJ whole genome shotgun (WGS) entry which is preliminary data.</text>
</comment>
<feature type="transmembrane region" description="Helical" evidence="2">
    <location>
        <begin position="368"/>
        <end position="385"/>
    </location>
</feature>
<keyword evidence="2" id="KW-0812">Transmembrane</keyword>
<evidence type="ECO:0000313" key="4">
    <source>
        <dbReference type="Proteomes" id="UP000789831"/>
    </source>
</evidence>
<keyword evidence="2" id="KW-1133">Transmembrane helix</keyword>
<gene>
    <name evidence="3" type="ORF">AGERDE_LOCUS5784</name>
</gene>
<dbReference type="EMBL" id="CAJVPL010000829">
    <property type="protein sequence ID" value="CAG8532581.1"/>
    <property type="molecule type" value="Genomic_DNA"/>
</dbReference>
<sequence length="393" mass="44475">MAFNPSSINLEVLFNSKEKAENFIKKFADGYKQIMSYYLNLKENRSTKNRLNSPNPIQNYYGLKHLYESKIIPDVEIRIRKKIESKNPGLSKAQINLIFGQEKGTNIEFLRKNLEYTRISAAFNAIKPNGELESDIPNGFGIGKATCGTCGKDKGDEEEDSYNSDSGSPPKTNNCFFCRQQYRYGVYFEDNPGMEKENFIKQVNSSDPMQFRNIFKQVKQLLNSKKRKSEEDQTSGKGEESGKNNSSDNDNSNTVIPESNSNNNSPNLPEPQNDNQPVTNNLPTDIQAIANLPLPQAQIKAEQEIEKLLKDNALSDQELDTKNLLDTPQKVAEFTNQMRQAILKKALTKKNSTKGEGKPQDMGLVKPIAILVLLLLVLTTLLIIVRKRRMRRV</sequence>
<evidence type="ECO:0000313" key="3">
    <source>
        <dbReference type="EMBL" id="CAG8532581.1"/>
    </source>
</evidence>
<name>A0A9N9AK98_9GLOM</name>
<dbReference type="Proteomes" id="UP000789831">
    <property type="component" value="Unassembled WGS sequence"/>
</dbReference>
<dbReference type="OrthoDB" id="10516479at2759"/>
<evidence type="ECO:0000256" key="2">
    <source>
        <dbReference type="SAM" id="Phobius"/>
    </source>
</evidence>
<reference evidence="3" key="1">
    <citation type="submission" date="2021-06" db="EMBL/GenBank/DDBJ databases">
        <authorList>
            <person name="Kallberg Y."/>
            <person name="Tangrot J."/>
            <person name="Rosling A."/>
        </authorList>
    </citation>
    <scope>NUCLEOTIDE SEQUENCE</scope>
    <source>
        <strain evidence="3">MT106</strain>
    </source>
</reference>
<evidence type="ECO:0000256" key="1">
    <source>
        <dbReference type="SAM" id="MobiDB-lite"/>
    </source>
</evidence>
<organism evidence="3 4">
    <name type="scientific">Ambispora gerdemannii</name>
    <dbReference type="NCBI Taxonomy" id="144530"/>
    <lineage>
        <taxon>Eukaryota</taxon>
        <taxon>Fungi</taxon>
        <taxon>Fungi incertae sedis</taxon>
        <taxon>Mucoromycota</taxon>
        <taxon>Glomeromycotina</taxon>
        <taxon>Glomeromycetes</taxon>
        <taxon>Archaeosporales</taxon>
        <taxon>Ambisporaceae</taxon>
        <taxon>Ambispora</taxon>
    </lineage>
</organism>
<feature type="region of interest" description="Disordered" evidence="1">
    <location>
        <begin position="222"/>
        <end position="282"/>
    </location>
</feature>